<dbReference type="EMBL" id="JBHRWR010000033">
    <property type="protein sequence ID" value="MFC3577482.1"/>
    <property type="molecule type" value="Genomic_DNA"/>
</dbReference>
<dbReference type="InterPro" id="IPR036388">
    <property type="entry name" value="WH-like_DNA-bd_sf"/>
</dbReference>
<keyword evidence="1" id="KW-0805">Transcription regulation</keyword>
<dbReference type="PROSITE" id="PS50995">
    <property type="entry name" value="HTH_MARR_2"/>
    <property type="match status" value="1"/>
</dbReference>
<evidence type="ECO:0000313" key="5">
    <source>
        <dbReference type="EMBL" id="MFC3577482.1"/>
    </source>
</evidence>
<protein>
    <submittedName>
        <fullName evidence="5">MarR family winged helix-turn-helix transcriptional regulator</fullName>
    </submittedName>
</protein>
<dbReference type="SMART" id="SM00347">
    <property type="entry name" value="HTH_MARR"/>
    <property type="match status" value="1"/>
</dbReference>
<sequence>MKDDAFPTTNYLAWQFAQIIAGRFERALRDEDLTLAQHNALLHTVRTPGLSAADIARRSDITAQSMGAAANQLIQRGLLRREPHPTSRRSMCLFATDEGRAAAARAAAISRRIESETTAPLSPDDSSTIHRLLYRLIEELNPDALA</sequence>
<accession>A0ABV7SP33</accession>
<proteinExistence type="predicted"/>
<comment type="caution">
    <text evidence="5">The sequence shown here is derived from an EMBL/GenBank/DDBJ whole genome shotgun (WGS) entry which is preliminary data.</text>
</comment>
<dbReference type="PROSITE" id="PS01117">
    <property type="entry name" value="HTH_MARR_1"/>
    <property type="match status" value="1"/>
</dbReference>
<dbReference type="Gene3D" id="1.10.10.10">
    <property type="entry name" value="Winged helix-like DNA-binding domain superfamily/Winged helix DNA-binding domain"/>
    <property type="match status" value="1"/>
</dbReference>
<name>A0ABV7SP33_9ACTN</name>
<gene>
    <name evidence="5" type="ORF">ACFOZ0_30280</name>
</gene>
<dbReference type="PANTHER" id="PTHR33164">
    <property type="entry name" value="TRANSCRIPTIONAL REGULATOR, MARR FAMILY"/>
    <property type="match status" value="1"/>
</dbReference>
<evidence type="ECO:0000256" key="3">
    <source>
        <dbReference type="ARBA" id="ARBA00023163"/>
    </source>
</evidence>
<dbReference type="InterPro" id="IPR000835">
    <property type="entry name" value="HTH_MarR-typ"/>
</dbReference>
<reference evidence="6" key="1">
    <citation type="journal article" date="2019" name="Int. J. Syst. Evol. Microbiol.">
        <title>The Global Catalogue of Microorganisms (GCM) 10K type strain sequencing project: providing services to taxonomists for standard genome sequencing and annotation.</title>
        <authorList>
            <consortium name="The Broad Institute Genomics Platform"/>
            <consortium name="The Broad Institute Genome Sequencing Center for Infectious Disease"/>
            <person name="Wu L."/>
            <person name="Ma J."/>
        </authorList>
    </citation>
    <scope>NUCLEOTIDE SEQUENCE [LARGE SCALE GENOMIC DNA]</scope>
    <source>
        <strain evidence="6">CGMCC 4.7035</strain>
    </source>
</reference>
<dbReference type="PANTHER" id="PTHR33164:SF43">
    <property type="entry name" value="HTH-TYPE TRANSCRIPTIONAL REPRESSOR YETL"/>
    <property type="match status" value="1"/>
</dbReference>
<dbReference type="InterPro" id="IPR039422">
    <property type="entry name" value="MarR/SlyA-like"/>
</dbReference>
<feature type="domain" description="HTH marR-type" evidence="4">
    <location>
        <begin position="1"/>
        <end position="138"/>
    </location>
</feature>
<evidence type="ECO:0000313" key="6">
    <source>
        <dbReference type="Proteomes" id="UP001595701"/>
    </source>
</evidence>
<dbReference type="Pfam" id="PF12802">
    <property type="entry name" value="MarR_2"/>
    <property type="match status" value="1"/>
</dbReference>
<evidence type="ECO:0000259" key="4">
    <source>
        <dbReference type="PROSITE" id="PS50995"/>
    </source>
</evidence>
<evidence type="ECO:0000256" key="2">
    <source>
        <dbReference type="ARBA" id="ARBA00023125"/>
    </source>
</evidence>
<organism evidence="5 6">
    <name type="scientific">Streptomyces yaanensis</name>
    <dbReference type="NCBI Taxonomy" id="1142239"/>
    <lineage>
        <taxon>Bacteria</taxon>
        <taxon>Bacillati</taxon>
        <taxon>Actinomycetota</taxon>
        <taxon>Actinomycetes</taxon>
        <taxon>Kitasatosporales</taxon>
        <taxon>Streptomycetaceae</taxon>
        <taxon>Streptomyces</taxon>
    </lineage>
</organism>
<dbReference type="InterPro" id="IPR036390">
    <property type="entry name" value="WH_DNA-bd_sf"/>
</dbReference>
<dbReference type="SUPFAM" id="SSF46785">
    <property type="entry name" value="Winged helix' DNA-binding domain"/>
    <property type="match status" value="1"/>
</dbReference>
<dbReference type="Proteomes" id="UP001595701">
    <property type="component" value="Unassembled WGS sequence"/>
</dbReference>
<keyword evidence="2" id="KW-0238">DNA-binding</keyword>
<keyword evidence="3" id="KW-0804">Transcription</keyword>
<evidence type="ECO:0000256" key="1">
    <source>
        <dbReference type="ARBA" id="ARBA00023015"/>
    </source>
</evidence>
<dbReference type="InterPro" id="IPR023187">
    <property type="entry name" value="Tscrpt_reg_MarR-type_CS"/>
</dbReference>
<dbReference type="RefSeq" id="WP_310773362.1">
    <property type="nucleotide sequence ID" value="NZ_JBHRWR010000033.1"/>
</dbReference>
<keyword evidence="6" id="KW-1185">Reference proteome</keyword>